<dbReference type="Gene3D" id="1.10.10.10">
    <property type="entry name" value="Winged helix-like DNA-binding domain superfamily/Winged helix DNA-binding domain"/>
    <property type="match status" value="1"/>
</dbReference>
<feature type="domain" description="HTH lysR-type" evidence="5">
    <location>
        <begin position="1"/>
        <end position="58"/>
    </location>
</feature>
<evidence type="ECO:0000256" key="1">
    <source>
        <dbReference type="ARBA" id="ARBA00009437"/>
    </source>
</evidence>
<dbReference type="RefSeq" id="WP_103963880.1">
    <property type="nucleotide sequence ID" value="NZ_FNVT01000030.1"/>
</dbReference>
<dbReference type="EMBL" id="FNVT01000030">
    <property type="protein sequence ID" value="SEH02862.1"/>
    <property type="molecule type" value="Genomic_DNA"/>
</dbReference>
<name>A0A1H6EYK4_9ACTN</name>
<keyword evidence="3" id="KW-0238">DNA-binding</keyword>
<dbReference type="InterPro" id="IPR036390">
    <property type="entry name" value="WH_DNA-bd_sf"/>
</dbReference>
<dbReference type="GO" id="GO:0003700">
    <property type="term" value="F:DNA-binding transcription factor activity"/>
    <property type="evidence" value="ECO:0007669"/>
    <property type="project" value="InterPro"/>
</dbReference>
<dbReference type="OrthoDB" id="3461417at2"/>
<sequence length="261" mass="27231">MEIRSLRYAVTLAEELHFGRAAQRHFIAAQPFGRHIQRLEREVGRRLFERTSRRVTLTPAGERLVAEARKVLAVVDGLAELARADAPPPLRVGVLGSGVAQAWPVLVGIVARQVPELVLEHRELDLTSQYEAVRAGRVDVGVVQYAGPVDGLVFDRMASGAAVVPVQPTYADMERLLAEPGGRSAGCSAAVAWAGAGAAIGSGAVAVAGVGAAPAAESGAVPVPVPAVGAVAVATRVADGRPGVLAFRRAARLLGDRNRSR</sequence>
<reference evidence="6 7" key="1">
    <citation type="submission" date="2016-10" db="EMBL/GenBank/DDBJ databases">
        <authorList>
            <person name="de Groot N.N."/>
        </authorList>
    </citation>
    <scope>NUCLEOTIDE SEQUENCE [LARGE SCALE GENOMIC DNA]</scope>
    <source>
        <strain evidence="6 7">CGMCC 4.7037</strain>
    </source>
</reference>
<dbReference type="Gene3D" id="3.40.190.10">
    <property type="entry name" value="Periplasmic binding protein-like II"/>
    <property type="match status" value="2"/>
</dbReference>
<organism evidence="6 7">
    <name type="scientific">Nonomuraea solani</name>
    <dbReference type="NCBI Taxonomy" id="1144553"/>
    <lineage>
        <taxon>Bacteria</taxon>
        <taxon>Bacillati</taxon>
        <taxon>Actinomycetota</taxon>
        <taxon>Actinomycetes</taxon>
        <taxon>Streptosporangiales</taxon>
        <taxon>Streptosporangiaceae</taxon>
        <taxon>Nonomuraea</taxon>
    </lineage>
</organism>
<evidence type="ECO:0000256" key="2">
    <source>
        <dbReference type="ARBA" id="ARBA00023015"/>
    </source>
</evidence>
<dbReference type="PANTHER" id="PTHR30346:SF0">
    <property type="entry name" value="HCA OPERON TRANSCRIPTIONAL ACTIVATOR HCAR"/>
    <property type="match status" value="1"/>
</dbReference>
<dbReference type="Pfam" id="PF00126">
    <property type="entry name" value="HTH_1"/>
    <property type="match status" value="1"/>
</dbReference>
<keyword evidence="2" id="KW-0805">Transcription regulation</keyword>
<dbReference type="GO" id="GO:0032993">
    <property type="term" value="C:protein-DNA complex"/>
    <property type="evidence" value="ECO:0007669"/>
    <property type="project" value="TreeGrafter"/>
</dbReference>
<dbReference type="FunFam" id="1.10.10.10:FF:000001">
    <property type="entry name" value="LysR family transcriptional regulator"/>
    <property type="match status" value="1"/>
</dbReference>
<accession>A0A1H6EYK4</accession>
<dbReference type="InterPro" id="IPR000847">
    <property type="entry name" value="LysR_HTH_N"/>
</dbReference>
<comment type="similarity">
    <text evidence="1">Belongs to the LysR transcriptional regulatory family.</text>
</comment>
<proteinExistence type="inferred from homology"/>
<dbReference type="Proteomes" id="UP000236732">
    <property type="component" value="Unassembled WGS sequence"/>
</dbReference>
<keyword evidence="4" id="KW-0804">Transcription</keyword>
<dbReference type="SUPFAM" id="SSF46785">
    <property type="entry name" value="Winged helix' DNA-binding domain"/>
    <property type="match status" value="1"/>
</dbReference>
<dbReference type="PROSITE" id="PS50931">
    <property type="entry name" value="HTH_LYSR"/>
    <property type="match status" value="1"/>
</dbReference>
<protein>
    <submittedName>
        <fullName evidence="6">Regulatory helix-turn-helix protein, lysR family</fullName>
    </submittedName>
</protein>
<evidence type="ECO:0000256" key="4">
    <source>
        <dbReference type="ARBA" id="ARBA00023163"/>
    </source>
</evidence>
<evidence type="ECO:0000256" key="3">
    <source>
        <dbReference type="ARBA" id="ARBA00023125"/>
    </source>
</evidence>
<dbReference type="InterPro" id="IPR036388">
    <property type="entry name" value="WH-like_DNA-bd_sf"/>
</dbReference>
<dbReference type="SUPFAM" id="SSF53850">
    <property type="entry name" value="Periplasmic binding protein-like II"/>
    <property type="match status" value="1"/>
</dbReference>
<dbReference type="PANTHER" id="PTHR30346">
    <property type="entry name" value="TRANSCRIPTIONAL DUAL REGULATOR HCAR-RELATED"/>
    <property type="match status" value="1"/>
</dbReference>
<dbReference type="GO" id="GO:0003677">
    <property type="term" value="F:DNA binding"/>
    <property type="evidence" value="ECO:0007669"/>
    <property type="project" value="UniProtKB-KW"/>
</dbReference>
<keyword evidence="7" id="KW-1185">Reference proteome</keyword>
<evidence type="ECO:0000313" key="7">
    <source>
        <dbReference type="Proteomes" id="UP000236732"/>
    </source>
</evidence>
<gene>
    <name evidence="6" type="ORF">SAMN05444920_13087</name>
</gene>
<dbReference type="AlphaFoldDB" id="A0A1H6EYK4"/>
<evidence type="ECO:0000259" key="5">
    <source>
        <dbReference type="PROSITE" id="PS50931"/>
    </source>
</evidence>
<evidence type="ECO:0000313" key="6">
    <source>
        <dbReference type="EMBL" id="SEH02862.1"/>
    </source>
</evidence>